<evidence type="ECO:0000313" key="3">
    <source>
        <dbReference type="Proteomes" id="UP000250140"/>
    </source>
</evidence>
<organism evidence="2 3">
    <name type="scientific">Glonium stellatum</name>
    <dbReference type="NCBI Taxonomy" id="574774"/>
    <lineage>
        <taxon>Eukaryota</taxon>
        <taxon>Fungi</taxon>
        <taxon>Dikarya</taxon>
        <taxon>Ascomycota</taxon>
        <taxon>Pezizomycotina</taxon>
        <taxon>Dothideomycetes</taxon>
        <taxon>Pleosporomycetidae</taxon>
        <taxon>Gloniales</taxon>
        <taxon>Gloniaceae</taxon>
        <taxon>Glonium</taxon>
    </lineage>
</organism>
<dbReference type="AlphaFoldDB" id="A0A8E2ESB8"/>
<gene>
    <name evidence="2" type="ORF">AOQ84DRAFT_302114</name>
</gene>
<dbReference type="EMBL" id="KV750681">
    <property type="protein sequence ID" value="OCL03788.1"/>
    <property type="molecule type" value="Genomic_DNA"/>
</dbReference>
<keyword evidence="3" id="KW-1185">Reference proteome</keyword>
<protein>
    <submittedName>
        <fullName evidence="2">Pathogenicity protein</fullName>
    </submittedName>
</protein>
<proteinExistence type="predicted"/>
<dbReference type="Pfam" id="PF13843">
    <property type="entry name" value="DDE_Tnp_1_7"/>
    <property type="match status" value="1"/>
</dbReference>
<sequence>EHLRILCRKLYNPRAHLAVDEIIQRFMGRASEIVNIPLKPTPKGFKIWVLANKGYILD</sequence>
<evidence type="ECO:0000259" key="1">
    <source>
        <dbReference type="Pfam" id="PF13843"/>
    </source>
</evidence>
<dbReference type="Proteomes" id="UP000250140">
    <property type="component" value="Unassembled WGS sequence"/>
</dbReference>
<name>A0A8E2ESB8_9PEZI</name>
<evidence type="ECO:0000313" key="2">
    <source>
        <dbReference type="EMBL" id="OCL03788.1"/>
    </source>
</evidence>
<accession>A0A8E2ESB8</accession>
<dbReference type="OrthoDB" id="3903104at2759"/>
<dbReference type="InterPro" id="IPR029526">
    <property type="entry name" value="PGBD"/>
</dbReference>
<feature type="non-terminal residue" evidence="2">
    <location>
        <position position="1"/>
    </location>
</feature>
<feature type="domain" description="PiggyBac transposable element-derived protein" evidence="1">
    <location>
        <begin position="7"/>
        <end position="57"/>
    </location>
</feature>
<reference evidence="2 3" key="1">
    <citation type="journal article" date="2016" name="Nat. Commun.">
        <title>Ectomycorrhizal ecology is imprinted in the genome of the dominant symbiotic fungus Cenococcum geophilum.</title>
        <authorList>
            <consortium name="DOE Joint Genome Institute"/>
            <person name="Peter M."/>
            <person name="Kohler A."/>
            <person name="Ohm R.A."/>
            <person name="Kuo A."/>
            <person name="Krutzmann J."/>
            <person name="Morin E."/>
            <person name="Arend M."/>
            <person name="Barry K.W."/>
            <person name="Binder M."/>
            <person name="Choi C."/>
            <person name="Clum A."/>
            <person name="Copeland A."/>
            <person name="Grisel N."/>
            <person name="Haridas S."/>
            <person name="Kipfer T."/>
            <person name="LaButti K."/>
            <person name="Lindquist E."/>
            <person name="Lipzen A."/>
            <person name="Maire R."/>
            <person name="Meier B."/>
            <person name="Mihaltcheva S."/>
            <person name="Molinier V."/>
            <person name="Murat C."/>
            <person name="Poggeler S."/>
            <person name="Quandt C.A."/>
            <person name="Sperisen C."/>
            <person name="Tritt A."/>
            <person name="Tisserant E."/>
            <person name="Crous P.W."/>
            <person name="Henrissat B."/>
            <person name="Nehls U."/>
            <person name="Egli S."/>
            <person name="Spatafora J.W."/>
            <person name="Grigoriev I.V."/>
            <person name="Martin F.M."/>
        </authorList>
    </citation>
    <scope>NUCLEOTIDE SEQUENCE [LARGE SCALE GENOMIC DNA]</scope>
    <source>
        <strain evidence="2 3">CBS 207.34</strain>
    </source>
</reference>